<dbReference type="PANTHER" id="PTHR31622">
    <property type="entry name" value="TRANSMEMBRANE PROTEIN 218"/>
    <property type="match status" value="1"/>
</dbReference>
<feature type="compositionally biased region" description="Basic residues" evidence="10">
    <location>
        <begin position="159"/>
        <end position="172"/>
    </location>
</feature>
<reference evidence="13" key="2">
    <citation type="submission" date="2025-09" db="UniProtKB">
        <authorList>
            <consortium name="Ensembl"/>
        </authorList>
    </citation>
    <scope>IDENTIFICATION</scope>
</reference>
<organism evidence="13 14">
    <name type="scientific">Anser cygnoides</name>
    <name type="common">Swan goose</name>
    <dbReference type="NCBI Taxonomy" id="8845"/>
    <lineage>
        <taxon>Eukaryota</taxon>
        <taxon>Metazoa</taxon>
        <taxon>Chordata</taxon>
        <taxon>Craniata</taxon>
        <taxon>Vertebrata</taxon>
        <taxon>Euteleostomi</taxon>
        <taxon>Archelosauria</taxon>
        <taxon>Archosauria</taxon>
        <taxon>Dinosauria</taxon>
        <taxon>Saurischia</taxon>
        <taxon>Theropoda</taxon>
        <taxon>Coelurosauria</taxon>
        <taxon>Aves</taxon>
        <taxon>Neognathae</taxon>
        <taxon>Galloanserae</taxon>
        <taxon>Anseriformes</taxon>
        <taxon>Anatidae</taxon>
        <taxon>Anserinae</taxon>
        <taxon>Anser</taxon>
    </lineage>
</organism>
<comment type="subcellular location">
    <subcellularLocation>
        <location evidence="2">Cell projection</location>
        <location evidence="2">Cilium</location>
    </subcellularLocation>
    <subcellularLocation>
        <location evidence="3">Membrane</location>
        <topology evidence="3">Multi-pass membrane protein</topology>
    </subcellularLocation>
</comment>
<feature type="compositionally biased region" description="Basic and acidic residues" evidence="10">
    <location>
        <begin position="104"/>
        <end position="117"/>
    </location>
</feature>
<dbReference type="GO" id="GO:0016020">
    <property type="term" value="C:membrane"/>
    <property type="evidence" value="ECO:0007669"/>
    <property type="project" value="UniProtKB-SubCell"/>
</dbReference>
<dbReference type="Pfam" id="PF25810">
    <property type="entry name" value="TMEM218_N"/>
    <property type="match status" value="1"/>
</dbReference>
<evidence type="ECO:0000256" key="4">
    <source>
        <dbReference type="ARBA" id="ARBA00010775"/>
    </source>
</evidence>
<evidence type="ECO:0000256" key="2">
    <source>
        <dbReference type="ARBA" id="ARBA00004138"/>
    </source>
</evidence>
<evidence type="ECO:0000256" key="11">
    <source>
        <dbReference type="SAM" id="Phobius"/>
    </source>
</evidence>
<feature type="region of interest" description="Disordered" evidence="10">
    <location>
        <begin position="98"/>
        <end position="199"/>
    </location>
</feature>
<protein>
    <recommendedName>
        <fullName evidence="5">Transmembrane protein 218</fullName>
    </recommendedName>
</protein>
<evidence type="ECO:0000256" key="5">
    <source>
        <dbReference type="ARBA" id="ARBA00015054"/>
    </source>
</evidence>
<sequence length="347" mass="36553">MLRVTLITGKKYAGPGIHQSCTSAVPGVPGFPRVGVSCLVRGFGCKAKTRPHAKTATRMTCHPGNSWISATSASFLTQIHTQHRCSPFPCSVFQGSPTLTRAGSEAKPRRVKPGEKKSHCRAAASPPGAVNPSPALSPASGPPSEAGWARTPRQPPGLGHRHPAAARPRPRGKTPAAPRPAANGKRRQSGGRCRLAERRAVARQKWRRGSMAGPVLGAGPGALLLAALWALALLLCLALARAPGAARLAALPVPVVAALLSAALLLYPREEEEEEEGAGPPPGTEIVDTFFIGRLILLAVMALVFLGCLFFLLLHHLAEPVYAKPLRSSWRVGQQQVRVAASCGTQH</sequence>
<comment type="similarity">
    <text evidence="4">Belongs to the TMEM218 family.</text>
</comment>
<evidence type="ECO:0000256" key="3">
    <source>
        <dbReference type="ARBA" id="ARBA00004141"/>
    </source>
</evidence>
<keyword evidence="14" id="KW-1185">Reference proteome</keyword>
<feature type="transmembrane region" description="Helical" evidence="11">
    <location>
        <begin position="215"/>
        <end position="240"/>
    </location>
</feature>
<dbReference type="Ensembl" id="ENSACDT00005017345.1">
    <property type="protein sequence ID" value="ENSACDP00005014428.1"/>
    <property type="gene ID" value="ENSACDG00005010579.1"/>
</dbReference>
<comment type="function">
    <text evidence="1">May be involved in ciliary biogenesis or function.</text>
</comment>
<evidence type="ECO:0000256" key="9">
    <source>
        <dbReference type="ARBA" id="ARBA00023273"/>
    </source>
</evidence>
<keyword evidence="6 11" id="KW-0812">Transmembrane</keyword>
<feature type="domain" description="Transmembrane protein 218 N-terminal" evidence="12">
    <location>
        <begin position="211"/>
        <end position="269"/>
    </location>
</feature>
<evidence type="ECO:0000256" key="8">
    <source>
        <dbReference type="ARBA" id="ARBA00023136"/>
    </source>
</evidence>
<dbReference type="PANTHER" id="PTHR31622:SF1">
    <property type="entry name" value="TRANSMEMBRANE PROTEIN 218"/>
    <property type="match status" value="1"/>
</dbReference>
<dbReference type="InterPro" id="IPR026771">
    <property type="entry name" value="Tmem218"/>
</dbReference>
<dbReference type="AlphaFoldDB" id="A0A8B9IK62"/>
<name>A0A8B9IK62_ANSCY</name>
<dbReference type="GO" id="GO:0005929">
    <property type="term" value="C:cilium"/>
    <property type="evidence" value="ECO:0007669"/>
    <property type="project" value="UniProtKB-SubCell"/>
</dbReference>
<evidence type="ECO:0000259" key="12">
    <source>
        <dbReference type="Pfam" id="PF25810"/>
    </source>
</evidence>
<feature type="transmembrane region" description="Helical" evidence="11">
    <location>
        <begin position="246"/>
        <end position="267"/>
    </location>
</feature>
<reference evidence="13" key="1">
    <citation type="submission" date="2025-08" db="UniProtKB">
        <authorList>
            <consortium name="Ensembl"/>
        </authorList>
    </citation>
    <scope>IDENTIFICATION</scope>
</reference>
<evidence type="ECO:0000256" key="6">
    <source>
        <dbReference type="ARBA" id="ARBA00022692"/>
    </source>
</evidence>
<keyword evidence="9" id="KW-0966">Cell projection</keyword>
<evidence type="ECO:0000256" key="10">
    <source>
        <dbReference type="SAM" id="MobiDB-lite"/>
    </source>
</evidence>
<feature type="compositionally biased region" description="Low complexity" evidence="10">
    <location>
        <begin position="173"/>
        <end position="182"/>
    </location>
</feature>
<feature type="transmembrane region" description="Helical" evidence="11">
    <location>
        <begin position="295"/>
        <end position="318"/>
    </location>
</feature>
<evidence type="ECO:0000313" key="14">
    <source>
        <dbReference type="Proteomes" id="UP000694521"/>
    </source>
</evidence>
<proteinExistence type="inferred from homology"/>
<accession>A0A8B9IK62</accession>
<keyword evidence="7 11" id="KW-1133">Transmembrane helix</keyword>
<evidence type="ECO:0000313" key="13">
    <source>
        <dbReference type="Ensembl" id="ENSACDP00005014428.1"/>
    </source>
</evidence>
<evidence type="ECO:0000256" key="7">
    <source>
        <dbReference type="ARBA" id="ARBA00022989"/>
    </source>
</evidence>
<keyword evidence="8 11" id="KW-0472">Membrane</keyword>
<evidence type="ECO:0000256" key="1">
    <source>
        <dbReference type="ARBA" id="ARBA00003173"/>
    </source>
</evidence>
<dbReference type="Proteomes" id="UP000694521">
    <property type="component" value="Unplaced"/>
</dbReference>
<dbReference type="InterPro" id="IPR057973">
    <property type="entry name" value="TMEM218_N"/>
</dbReference>
<feature type="compositionally biased region" description="Low complexity" evidence="10">
    <location>
        <begin position="132"/>
        <end position="149"/>
    </location>
</feature>